<dbReference type="HAMAP" id="MF_00337">
    <property type="entry name" value="Exonuc_7_S"/>
    <property type="match status" value="1"/>
</dbReference>
<dbReference type="EMBL" id="BAABGM010000014">
    <property type="protein sequence ID" value="GAA4406884.1"/>
    <property type="molecule type" value="Genomic_DNA"/>
</dbReference>
<feature type="region of interest" description="Disordered" evidence="7">
    <location>
        <begin position="1"/>
        <end position="35"/>
    </location>
</feature>
<dbReference type="Proteomes" id="UP001500945">
    <property type="component" value="Unassembled WGS sequence"/>
</dbReference>
<keyword evidence="2 6" id="KW-0963">Cytoplasm</keyword>
<keyword evidence="5 6" id="KW-0269">Exonuclease</keyword>
<organism evidence="8 9">
    <name type="scientific">Fodinibacter luteus</name>
    <dbReference type="NCBI Taxonomy" id="552064"/>
    <lineage>
        <taxon>Bacteria</taxon>
        <taxon>Bacillati</taxon>
        <taxon>Actinomycetota</taxon>
        <taxon>Actinomycetes</taxon>
        <taxon>Micrococcales</taxon>
        <taxon>Intrasporangiaceae</taxon>
        <taxon>Fodinibacter (ex Wang et al. 2009)</taxon>
    </lineage>
</organism>
<name>A0ABP8KI79_9MICO</name>
<comment type="function">
    <text evidence="6">Bidirectionally degrades single-stranded DNA into large acid-insoluble oligonucleotides, which are then degraded further into small acid-soluble oligonucleotides.</text>
</comment>
<evidence type="ECO:0000256" key="6">
    <source>
        <dbReference type="HAMAP-Rule" id="MF_00337"/>
    </source>
</evidence>
<accession>A0ABP8KI79</accession>
<comment type="subunit">
    <text evidence="6">Heterooligomer composed of large and small subunits.</text>
</comment>
<dbReference type="NCBIfam" id="TIGR01280">
    <property type="entry name" value="xseB"/>
    <property type="match status" value="1"/>
</dbReference>
<dbReference type="PANTHER" id="PTHR34137">
    <property type="entry name" value="EXODEOXYRIBONUCLEASE 7 SMALL SUBUNIT"/>
    <property type="match status" value="1"/>
</dbReference>
<evidence type="ECO:0000256" key="3">
    <source>
        <dbReference type="ARBA" id="ARBA00022722"/>
    </source>
</evidence>
<evidence type="ECO:0000256" key="5">
    <source>
        <dbReference type="ARBA" id="ARBA00022839"/>
    </source>
</evidence>
<protein>
    <recommendedName>
        <fullName evidence="6">Exodeoxyribonuclease 7 small subunit</fullName>
        <ecNumber evidence="6">3.1.11.6</ecNumber>
    </recommendedName>
    <alternativeName>
        <fullName evidence="6">Exodeoxyribonuclease VII small subunit</fullName>
        <shortName evidence="6">Exonuclease VII small subunit</shortName>
    </alternativeName>
</protein>
<proteinExistence type="inferred from homology"/>
<dbReference type="InterPro" id="IPR003761">
    <property type="entry name" value="Exonuc_VII_S"/>
</dbReference>
<keyword evidence="9" id="KW-1185">Reference proteome</keyword>
<comment type="similarity">
    <text evidence="1 6">Belongs to the XseB family.</text>
</comment>
<dbReference type="Gene3D" id="1.10.287.1040">
    <property type="entry name" value="Exonuclease VII, small subunit"/>
    <property type="match status" value="1"/>
</dbReference>
<dbReference type="Pfam" id="PF02609">
    <property type="entry name" value="Exonuc_VII_S"/>
    <property type="match status" value="1"/>
</dbReference>
<dbReference type="PANTHER" id="PTHR34137:SF1">
    <property type="entry name" value="EXODEOXYRIBONUCLEASE 7 SMALL SUBUNIT"/>
    <property type="match status" value="1"/>
</dbReference>
<reference evidence="9" key="1">
    <citation type="journal article" date="2019" name="Int. J. Syst. Evol. Microbiol.">
        <title>The Global Catalogue of Microorganisms (GCM) 10K type strain sequencing project: providing services to taxonomists for standard genome sequencing and annotation.</title>
        <authorList>
            <consortium name="The Broad Institute Genomics Platform"/>
            <consortium name="The Broad Institute Genome Sequencing Center for Infectious Disease"/>
            <person name="Wu L."/>
            <person name="Ma J."/>
        </authorList>
    </citation>
    <scope>NUCLEOTIDE SEQUENCE [LARGE SCALE GENOMIC DNA]</scope>
    <source>
        <strain evidence="9">JCM 17809</strain>
    </source>
</reference>
<dbReference type="InterPro" id="IPR037004">
    <property type="entry name" value="Exonuc_VII_ssu_sf"/>
</dbReference>
<dbReference type="EC" id="3.1.11.6" evidence="6"/>
<sequence length="92" mass="9758">MVRNADPEQPDTTASEAQDEAGAAAGGSELPGDVAAMSYEQARDELVDIVARLENGQAGLEESMLLWQRGEALAAHCATWLDRAEARISATE</sequence>
<dbReference type="NCBIfam" id="NF002139">
    <property type="entry name" value="PRK00977.1-3"/>
    <property type="match status" value="1"/>
</dbReference>
<evidence type="ECO:0000256" key="1">
    <source>
        <dbReference type="ARBA" id="ARBA00009998"/>
    </source>
</evidence>
<feature type="compositionally biased region" description="Low complexity" evidence="7">
    <location>
        <begin position="14"/>
        <end position="28"/>
    </location>
</feature>
<comment type="subcellular location">
    <subcellularLocation>
        <location evidence="6">Cytoplasm</location>
    </subcellularLocation>
</comment>
<keyword evidence="4 6" id="KW-0378">Hydrolase</keyword>
<evidence type="ECO:0000256" key="7">
    <source>
        <dbReference type="SAM" id="MobiDB-lite"/>
    </source>
</evidence>
<evidence type="ECO:0000256" key="4">
    <source>
        <dbReference type="ARBA" id="ARBA00022801"/>
    </source>
</evidence>
<dbReference type="RefSeq" id="WP_345205821.1">
    <property type="nucleotide sequence ID" value="NZ_BAABGM010000014.1"/>
</dbReference>
<dbReference type="SUPFAM" id="SSF116842">
    <property type="entry name" value="XseB-like"/>
    <property type="match status" value="1"/>
</dbReference>
<comment type="caution">
    <text evidence="8">The sequence shown here is derived from an EMBL/GenBank/DDBJ whole genome shotgun (WGS) entry which is preliminary data.</text>
</comment>
<evidence type="ECO:0000313" key="9">
    <source>
        <dbReference type="Proteomes" id="UP001500945"/>
    </source>
</evidence>
<evidence type="ECO:0000256" key="2">
    <source>
        <dbReference type="ARBA" id="ARBA00022490"/>
    </source>
</evidence>
<keyword evidence="3 6" id="KW-0540">Nuclease</keyword>
<evidence type="ECO:0000313" key="8">
    <source>
        <dbReference type="EMBL" id="GAA4406884.1"/>
    </source>
</evidence>
<comment type="catalytic activity">
    <reaction evidence="6">
        <text>Exonucleolytic cleavage in either 5'- to 3'- or 3'- to 5'-direction to yield nucleoside 5'-phosphates.</text>
        <dbReference type="EC" id="3.1.11.6"/>
    </reaction>
</comment>
<gene>
    <name evidence="6" type="primary">xseB</name>
    <name evidence="8" type="ORF">GCM10023168_22330</name>
</gene>